<dbReference type="Proteomes" id="UP001060215">
    <property type="component" value="Chromosome 3"/>
</dbReference>
<evidence type="ECO:0000313" key="2">
    <source>
        <dbReference type="Proteomes" id="UP001060215"/>
    </source>
</evidence>
<proteinExistence type="predicted"/>
<organism evidence="1 2">
    <name type="scientific">Camellia lanceoleosa</name>
    <dbReference type="NCBI Taxonomy" id="1840588"/>
    <lineage>
        <taxon>Eukaryota</taxon>
        <taxon>Viridiplantae</taxon>
        <taxon>Streptophyta</taxon>
        <taxon>Embryophyta</taxon>
        <taxon>Tracheophyta</taxon>
        <taxon>Spermatophyta</taxon>
        <taxon>Magnoliopsida</taxon>
        <taxon>eudicotyledons</taxon>
        <taxon>Gunneridae</taxon>
        <taxon>Pentapetalae</taxon>
        <taxon>asterids</taxon>
        <taxon>Ericales</taxon>
        <taxon>Theaceae</taxon>
        <taxon>Camellia</taxon>
    </lineage>
</organism>
<comment type="caution">
    <text evidence="1">The sequence shown here is derived from an EMBL/GenBank/DDBJ whole genome shotgun (WGS) entry which is preliminary data.</text>
</comment>
<accession>A0ACC0IMX4</accession>
<sequence length="123" mass="14062">MSPITSVFVSADSLWLLVNLSGHEIHLWNVAGSFGEPYKRLHRMQIKFVIHSCFGLDARFFASGSEDSQVYIWHIECPEPIKILRGHLMVVNCVSWNQRHPEMLASASDDKTIRIWMAASHIN</sequence>
<protein>
    <submittedName>
        <fullName evidence="1">Uncharacterized protein</fullName>
    </submittedName>
</protein>
<reference evidence="1 2" key="1">
    <citation type="journal article" date="2022" name="Plant J.">
        <title>Chromosome-level genome of Camellia lanceoleosa provides a valuable resource for understanding genome evolution and self-incompatibility.</title>
        <authorList>
            <person name="Gong W."/>
            <person name="Xiao S."/>
            <person name="Wang L."/>
            <person name="Liao Z."/>
            <person name="Chang Y."/>
            <person name="Mo W."/>
            <person name="Hu G."/>
            <person name="Li W."/>
            <person name="Zhao G."/>
            <person name="Zhu H."/>
            <person name="Hu X."/>
            <person name="Ji K."/>
            <person name="Xiang X."/>
            <person name="Song Q."/>
            <person name="Yuan D."/>
            <person name="Jin S."/>
            <person name="Zhang L."/>
        </authorList>
    </citation>
    <scope>NUCLEOTIDE SEQUENCE [LARGE SCALE GENOMIC DNA]</scope>
    <source>
        <strain evidence="1">SQ_2022a</strain>
    </source>
</reference>
<evidence type="ECO:0000313" key="1">
    <source>
        <dbReference type="EMBL" id="KAI8027164.1"/>
    </source>
</evidence>
<dbReference type="EMBL" id="CM045760">
    <property type="protein sequence ID" value="KAI8027164.1"/>
    <property type="molecule type" value="Genomic_DNA"/>
</dbReference>
<gene>
    <name evidence="1" type="ORF">LOK49_LG02G03630</name>
</gene>
<name>A0ACC0IMX4_9ERIC</name>
<keyword evidence="2" id="KW-1185">Reference proteome</keyword>